<protein>
    <submittedName>
        <fullName evidence="1">Uncharacterized protein</fullName>
    </submittedName>
</protein>
<dbReference type="EMBL" id="AUZZ01008410">
    <property type="protein sequence ID" value="EQD38050.1"/>
    <property type="molecule type" value="Genomic_DNA"/>
</dbReference>
<reference evidence="1" key="1">
    <citation type="submission" date="2013-08" db="EMBL/GenBank/DDBJ databases">
        <authorList>
            <person name="Mendez C."/>
            <person name="Richter M."/>
            <person name="Ferrer M."/>
            <person name="Sanchez J."/>
        </authorList>
    </citation>
    <scope>NUCLEOTIDE SEQUENCE</scope>
</reference>
<organism evidence="1">
    <name type="scientific">mine drainage metagenome</name>
    <dbReference type="NCBI Taxonomy" id="410659"/>
    <lineage>
        <taxon>unclassified sequences</taxon>
        <taxon>metagenomes</taxon>
        <taxon>ecological metagenomes</taxon>
    </lineage>
</organism>
<accession>T1A864</accession>
<dbReference type="AlphaFoldDB" id="T1A864"/>
<proteinExistence type="predicted"/>
<comment type="caution">
    <text evidence="1">The sequence shown here is derived from an EMBL/GenBank/DDBJ whole genome shotgun (WGS) entry which is preliminary data.</text>
</comment>
<gene>
    <name evidence="1" type="ORF">B2A_11642</name>
</gene>
<sequence length="95" mass="10313">MNLKITSIAVIAIFLAVSFLPGISNASSPPLGAQPSTLPAIPYLYDGTAYNITSSNWTTYFDDIYNNRAIVTFNWSGNATDDLIIFDLSYTGLNP</sequence>
<reference evidence="1" key="2">
    <citation type="journal article" date="2014" name="ISME J.">
        <title>Microbial stratification in low pH oxic and suboxic macroscopic growths along an acid mine drainage.</title>
        <authorList>
            <person name="Mendez-Garcia C."/>
            <person name="Mesa V."/>
            <person name="Sprenger R.R."/>
            <person name="Richter M."/>
            <person name="Diez M.S."/>
            <person name="Solano J."/>
            <person name="Bargiela R."/>
            <person name="Golyshina O.V."/>
            <person name="Manteca A."/>
            <person name="Ramos J.L."/>
            <person name="Gallego J.R."/>
            <person name="Llorente I."/>
            <person name="Martins Dos Santos V.A."/>
            <person name="Jensen O.N."/>
            <person name="Pelaez A.I."/>
            <person name="Sanchez J."/>
            <person name="Ferrer M."/>
        </authorList>
    </citation>
    <scope>NUCLEOTIDE SEQUENCE</scope>
</reference>
<evidence type="ECO:0000313" key="1">
    <source>
        <dbReference type="EMBL" id="EQD38050.1"/>
    </source>
</evidence>
<name>T1A864_9ZZZZ</name>